<comment type="caution">
    <text evidence="1">The sequence shown here is derived from an EMBL/GenBank/DDBJ whole genome shotgun (WGS) entry which is preliminary data.</text>
</comment>
<proteinExistence type="predicted"/>
<keyword evidence="2" id="KW-1185">Reference proteome</keyword>
<gene>
    <name evidence="1" type="ORF">BCR35DRAFT_331462</name>
</gene>
<protein>
    <recommendedName>
        <fullName evidence="3">F-box domain-containing protein</fullName>
    </recommendedName>
</protein>
<name>A0A1Y2FEM5_9BASI</name>
<reference evidence="1 2" key="1">
    <citation type="submission" date="2016-07" db="EMBL/GenBank/DDBJ databases">
        <title>Pervasive Adenine N6-methylation of Active Genes in Fungi.</title>
        <authorList>
            <consortium name="DOE Joint Genome Institute"/>
            <person name="Mondo S.J."/>
            <person name="Dannebaum R.O."/>
            <person name="Kuo R.C."/>
            <person name="Labutti K."/>
            <person name="Haridas S."/>
            <person name="Kuo A."/>
            <person name="Salamov A."/>
            <person name="Ahrendt S.R."/>
            <person name="Lipzen A."/>
            <person name="Sullivan W."/>
            <person name="Andreopoulos W.B."/>
            <person name="Clum A."/>
            <person name="Lindquist E."/>
            <person name="Daum C."/>
            <person name="Ramamoorthy G.K."/>
            <person name="Gryganskyi A."/>
            <person name="Culley D."/>
            <person name="Magnuson J.K."/>
            <person name="James T.Y."/>
            <person name="O'Malley M.A."/>
            <person name="Stajich J.E."/>
            <person name="Spatafora J.W."/>
            <person name="Visel A."/>
            <person name="Grigoriev I.V."/>
        </authorList>
    </citation>
    <scope>NUCLEOTIDE SEQUENCE [LARGE SCALE GENOMIC DNA]</scope>
    <source>
        <strain evidence="1 2">62-1032</strain>
    </source>
</reference>
<evidence type="ECO:0000313" key="2">
    <source>
        <dbReference type="Proteomes" id="UP000193467"/>
    </source>
</evidence>
<dbReference type="InParanoid" id="A0A1Y2FEM5"/>
<dbReference type="EMBL" id="MCGR01000021">
    <property type="protein sequence ID" value="ORY82398.1"/>
    <property type="molecule type" value="Genomic_DNA"/>
</dbReference>
<evidence type="ECO:0000313" key="1">
    <source>
        <dbReference type="EMBL" id="ORY82398.1"/>
    </source>
</evidence>
<dbReference type="Proteomes" id="UP000193467">
    <property type="component" value="Unassembled WGS sequence"/>
</dbReference>
<organism evidence="1 2">
    <name type="scientific">Leucosporidium creatinivorum</name>
    <dbReference type="NCBI Taxonomy" id="106004"/>
    <lineage>
        <taxon>Eukaryota</taxon>
        <taxon>Fungi</taxon>
        <taxon>Dikarya</taxon>
        <taxon>Basidiomycota</taxon>
        <taxon>Pucciniomycotina</taxon>
        <taxon>Microbotryomycetes</taxon>
        <taxon>Leucosporidiales</taxon>
        <taxon>Leucosporidium</taxon>
    </lineage>
</organism>
<accession>A0A1Y2FEM5</accession>
<sequence>MELWIMSCSTASIPLQRLNILANSRLVRSLLPHLQDATLPRSLTVENDPDTYFLPPCKSIATELLPVASRLHHFSAPDGWQPSTEFEQLIGAMSDLRHLELGYTLDSTSTQDTPSHTLLAANSLGQLTSLRELTLRDIGEAQSMIYLLATLNDLLSTPPPSLKRIQLDLSFTTSWPEGARAELESKAEAAGVWLVFVV</sequence>
<dbReference type="AlphaFoldDB" id="A0A1Y2FEM5"/>
<evidence type="ECO:0008006" key="3">
    <source>
        <dbReference type="Google" id="ProtNLM"/>
    </source>
</evidence>